<dbReference type="PANTHER" id="PTHR23135">
    <property type="entry name" value="MUR LIGASE FAMILY MEMBER"/>
    <property type="match status" value="1"/>
</dbReference>
<dbReference type="PANTHER" id="PTHR23135:SF7">
    <property type="entry name" value="LIPID II ISOGLUTAMINYL SYNTHASE (GLUTAMINE-HYDROLYZING) SUBUNIT MURT"/>
    <property type="match status" value="1"/>
</dbReference>
<accession>A0ABT0W8D5</accession>
<dbReference type="InterPro" id="IPR013564">
    <property type="entry name" value="MurT_C"/>
</dbReference>
<dbReference type="EMBL" id="JAMQCR010000001">
    <property type="protein sequence ID" value="MCM2532577.1"/>
    <property type="molecule type" value="Genomic_DNA"/>
</dbReference>
<dbReference type="GO" id="GO:0016874">
    <property type="term" value="F:ligase activity"/>
    <property type="evidence" value="ECO:0007669"/>
    <property type="project" value="UniProtKB-KW"/>
</dbReference>
<reference evidence="3 4" key="1">
    <citation type="submission" date="2022-06" db="EMBL/GenBank/DDBJ databases">
        <authorList>
            <person name="Jeon C.O."/>
        </authorList>
    </citation>
    <scope>NUCLEOTIDE SEQUENCE [LARGE SCALE GENOMIC DNA]</scope>
    <source>
        <strain evidence="3 4">KCTC 13943</strain>
    </source>
</reference>
<name>A0ABT0W8D5_9BACI</name>
<proteinExistence type="predicted"/>
<keyword evidence="4" id="KW-1185">Reference proteome</keyword>
<evidence type="ECO:0000313" key="3">
    <source>
        <dbReference type="EMBL" id="MCM2532577.1"/>
    </source>
</evidence>
<comment type="pathway">
    <text evidence="1">Cell wall biogenesis; peptidoglycan biosynthesis.</text>
</comment>
<dbReference type="SUPFAM" id="SSF53623">
    <property type="entry name" value="MurD-like peptide ligases, catalytic domain"/>
    <property type="match status" value="1"/>
</dbReference>
<sequence>MMDGKDYQSTLKGMYNVYNALFSISACKALGMETETILNGLISYQKADGRMQEFFINKDTWMLNLVKNPDGGNLTLSEFVKTNEEKQLIFCLNDFLADVEDVSWIWDIDMEMANRNEVKFFIASGKRAYDAALRMKYAGIPEEKILILPDMKKAVLEAKRNGLPANIMATYTCLSTMVTILSKEAEEQNREDW</sequence>
<dbReference type="InterPro" id="IPR036565">
    <property type="entry name" value="Mur-like_cat_sf"/>
</dbReference>
<organism evidence="3 4">
    <name type="scientific">Neobacillus pocheonensis</name>
    <dbReference type="NCBI Taxonomy" id="363869"/>
    <lineage>
        <taxon>Bacteria</taxon>
        <taxon>Bacillati</taxon>
        <taxon>Bacillota</taxon>
        <taxon>Bacilli</taxon>
        <taxon>Bacillales</taxon>
        <taxon>Bacillaceae</taxon>
        <taxon>Neobacillus</taxon>
    </lineage>
</organism>
<dbReference type="Pfam" id="PF08353">
    <property type="entry name" value="MurT_C"/>
    <property type="match status" value="1"/>
</dbReference>
<evidence type="ECO:0000259" key="2">
    <source>
        <dbReference type="Pfam" id="PF08353"/>
    </source>
</evidence>
<evidence type="ECO:0000313" key="4">
    <source>
        <dbReference type="Proteomes" id="UP001523262"/>
    </source>
</evidence>
<comment type="caution">
    <text evidence="3">The sequence shown here is derived from an EMBL/GenBank/DDBJ whole genome shotgun (WGS) entry which is preliminary data.</text>
</comment>
<gene>
    <name evidence="3" type="ORF">NDK43_09500</name>
</gene>
<dbReference type="Gene3D" id="3.40.1190.10">
    <property type="entry name" value="Mur-like, catalytic domain"/>
    <property type="match status" value="1"/>
</dbReference>
<dbReference type="Proteomes" id="UP001523262">
    <property type="component" value="Unassembled WGS sequence"/>
</dbReference>
<feature type="domain" description="Lipid II isoglutaminyl synthase (glutamine-hydrolyzing) subunit MurT C-terminal" evidence="2">
    <location>
        <begin position="65"/>
        <end position="174"/>
    </location>
</feature>
<keyword evidence="3" id="KW-0436">Ligase</keyword>
<protein>
    <submittedName>
        <fullName evidence="3">MurT ligase domain-containing protein</fullName>
    </submittedName>
</protein>
<dbReference type="PROSITE" id="PS51257">
    <property type="entry name" value="PROKAR_LIPOPROTEIN"/>
    <property type="match status" value="1"/>
</dbReference>
<evidence type="ECO:0000256" key="1">
    <source>
        <dbReference type="ARBA" id="ARBA00004752"/>
    </source>
</evidence>